<evidence type="ECO:0000256" key="5">
    <source>
        <dbReference type="ARBA" id="ARBA00023136"/>
    </source>
</evidence>
<proteinExistence type="predicted"/>
<dbReference type="AlphaFoldDB" id="A0AAW7WMX7"/>
<name>A0AAW7WMX7_9BACE</name>
<comment type="subcellular location">
    <subcellularLocation>
        <location evidence="1">Membrane</location>
    </subcellularLocation>
</comment>
<dbReference type="GO" id="GO:0003924">
    <property type="term" value="F:GTPase activity"/>
    <property type="evidence" value="ECO:0007669"/>
    <property type="project" value="InterPro"/>
</dbReference>
<dbReference type="Proteomes" id="UP001170023">
    <property type="component" value="Unassembled WGS sequence"/>
</dbReference>
<reference evidence="9" key="1">
    <citation type="submission" date="2023-07" db="EMBL/GenBank/DDBJ databases">
        <title>Whole Genome Sequencing of Colonoscopy isolates.</title>
        <authorList>
            <person name="Surve S.V."/>
            <person name="Valls R.A."/>
            <person name="Barrak K.E."/>
            <person name="Gardner T.B."/>
            <person name="O'Toole G.A."/>
        </authorList>
    </citation>
    <scope>NUCLEOTIDE SEQUENCE</scope>
    <source>
        <strain evidence="9">GP0119</strain>
    </source>
</reference>
<dbReference type="Pfam" id="PF00350">
    <property type="entry name" value="Dynamin_N"/>
    <property type="match status" value="1"/>
</dbReference>
<gene>
    <name evidence="9" type="ORF">Q4469_07495</name>
</gene>
<evidence type="ECO:0000256" key="2">
    <source>
        <dbReference type="ARBA" id="ARBA00022741"/>
    </source>
</evidence>
<keyword evidence="7" id="KW-1133">Transmembrane helix</keyword>
<evidence type="ECO:0000259" key="8">
    <source>
        <dbReference type="Pfam" id="PF00350"/>
    </source>
</evidence>
<accession>A0AAW7WMX7</accession>
<dbReference type="InterPro" id="IPR045063">
    <property type="entry name" value="Dynamin_N"/>
</dbReference>
<keyword evidence="3" id="KW-0378">Hydrolase</keyword>
<dbReference type="RefSeq" id="WP_303447252.1">
    <property type="nucleotide sequence ID" value="NZ_JAUONJ010000006.1"/>
</dbReference>
<dbReference type="EMBL" id="JAUONL010000004">
    <property type="protein sequence ID" value="MDO6357532.1"/>
    <property type="molecule type" value="Genomic_DNA"/>
</dbReference>
<dbReference type="InterPro" id="IPR027417">
    <property type="entry name" value="P-loop_NTPase"/>
</dbReference>
<keyword evidence="5 7" id="KW-0472">Membrane</keyword>
<keyword evidence="4" id="KW-0342">GTP-binding</keyword>
<protein>
    <submittedName>
        <fullName evidence="9">Dynamin family protein</fullName>
    </submittedName>
</protein>
<evidence type="ECO:0000313" key="10">
    <source>
        <dbReference type="Proteomes" id="UP001170023"/>
    </source>
</evidence>
<keyword evidence="2" id="KW-0547">Nucleotide-binding</keyword>
<dbReference type="InterPro" id="IPR027094">
    <property type="entry name" value="Mitofusin_fam"/>
</dbReference>
<dbReference type="GO" id="GO:0005525">
    <property type="term" value="F:GTP binding"/>
    <property type="evidence" value="ECO:0007669"/>
    <property type="project" value="UniProtKB-KW"/>
</dbReference>
<evidence type="ECO:0000256" key="7">
    <source>
        <dbReference type="SAM" id="Phobius"/>
    </source>
</evidence>
<feature type="transmembrane region" description="Helical" evidence="7">
    <location>
        <begin position="497"/>
        <end position="519"/>
    </location>
</feature>
<dbReference type="SUPFAM" id="SSF52540">
    <property type="entry name" value="P-loop containing nucleoside triphosphate hydrolases"/>
    <property type="match status" value="1"/>
</dbReference>
<keyword evidence="6" id="KW-0175">Coiled coil</keyword>
<comment type="caution">
    <text evidence="9">The sequence shown here is derived from an EMBL/GenBank/DDBJ whole genome shotgun (WGS) entry which is preliminary data.</text>
</comment>
<feature type="domain" description="Dynamin N-terminal" evidence="8">
    <location>
        <begin position="56"/>
        <end position="213"/>
    </location>
</feature>
<dbReference type="PANTHER" id="PTHR10465:SF0">
    <property type="entry name" value="SARCALUMENIN"/>
    <property type="match status" value="1"/>
</dbReference>
<evidence type="ECO:0000256" key="4">
    <source>
        <dbReference type="ARBA" id="ARBA00023134"/>
    </source>
</evidence>
<dbReference type="Gene3D" id="3.40.50.300">
    <property type="entry name" value="P-loop containing nucleotide triphosphate hydrolases"/>
    <property type="match status" value="1"/>
</dbReference>
<evidence type="ECO:0000256" key="3">
    <source>
        <dbReference type="ARBA" id="ARBA00022801"/>
    </source>
</evidence>
<dbReference type="PANTHER" id="PTHR10465">
    <property type="entry name" value="TRANSMEMBRANE GTPASE FZO1"/>
    <property type="match status" value="1"/>
</dbReference>
<evidence type="ECO:0000256" key="1">
    <source>
        <dbReference type="ARBA" id="ARBA00004370"/>
    </source>
</evidence>
<organism evidence="9 10">
    <name type="scientific">Bacteroides caccae</name>
    <dbReference type="NCBI Taxonomy" id="47678"/>
    <lineage>
        <taxon>Bacteria</taxon>
        <taxon>Pseudomonadati</taxon>
        <taxon>Bacteroidota</taxon>
        <taxon>Bacteroidia</taxon>
        <taxon>Bacteroidales</taxon>
        <taxon>Bacteroidaceae</taxon>
        <taxon>Bacteroides</taxon>
    </lineage>
</organism>
<feature type="coiled-coil region" evidence="6">
    <location>
        <begin position="563"/>
        <end position="590"/>
    </location>
</feature>
<evidence type="ECO:0000313" key="9">
    <source>
        <dbReference type="EMBL" id="MDO6357532.1"/>
    </source>
</evidence>
<evidence type="ECO:0000256" key="6">
    <source>
        <dbReference type="SAM" id="Coils"/>
    </source>
</evidence>
<dbReference type="GO" id="GO:0016020">
    <property type="term" value="C:membrane"/>
    <property type="evidence" value="ECO:0007669"/>
    <property type="project" value="UniProtKB-SubCell"/>
</dbReference>
<keyword evidence="7" id="KW-0812">Transmembrane</keyword>
<sequence>METLNKHRHTILEKVNQLKGLLEDMRQSGIIEDCFAHKLVVSMSDVYINLTKPLIVTLIGPFSSGKTTFINAIIKERILPERIAPCTGMVCKIGYCDSHLKIQYLEGGIKIKKEITIEELKSFVDINDPSYRQREISDVLEIFHNNDFCAKDIVLVDTPGFNDPNFQDDATNMALEKADVVIYCMSAIHAYSKTDVEKIKELHRRKIDSIFYIVGFMDILRSNEINTGSSETDSFKNMITGSLAPQTILREDGVFFVSATDELNKIYKKPYILDDNGVENVRIKIWNYLQKNRLPIKIKNAHNSLNKISAELEKTIKIVLEKKQNSCIAFEKQILLKQKNRDDAQKCINAISQSCAEYEKEAYSFVKAQIEAEILGVIDNIDQWVNEVFDSSFIISPIGFHNDEMQKKINTIQSKCTARIQKAIEERIVPYINTSTNSLNRDIQHLVEKYIISVDIENSKIDAFGSLHLAVKENSLNSNMVSIPLIATLLVLEKSSVAITALAFNPIVGILATLGWGLFQRERKKKKIISCIKEQLRSYSLTSQYVQAIMSTIHWKEGADKTTSTLMNIIKEYDNEINRLRSENSELAADVKMITEFEKRRYDTFNTMNVQLTKS</sequence>